<keyword evidence="4" id="KW-1185">Reference proteome</keyword>
<evidence type="ECO:0008006" key="5">
    <source>
        <dbReference type="Google" id="ProtNLM"/>
    </source>
</evidence>
<feature type="chain" id="PRO_5047187141" description="Secreted protein" evidence="2">
    <location>
        <begin position="34"/>
        <end position="221"/>
    </location>
</feature>
<feature type="signal peptide" evidence="2">
    <location>
        <begin position="1"/>
        <end position="33"/>
    </location>
</feature>
<dbReference type="PROSITE" id="PS51318">
    <property type="entry name" value="TAT"/>
    <property type="match status" value="1"/>
</dbReference>
<accession>A0ABW3W434</accession>
<sequence length="221" mass="22174">MTNTRRLRRLISASTLIAATAAVAISPSPSASADPSQPVTDSAQMYADALAALGDEGDSDAGLGGVTSESTDSEDAGAGLGAVSSESLDSTATASAVGDGEGGVDGPGDVLGRPLYVCLSTANLPTLKSGPARAIGTATVGCSGNPVGITFRLRLEAYYGGGWHLMTVDKGAVAAGTTKFSTAYLCGISTPTAFRTVGKFYRSGVVVGWTAYSSSEPLYCR</sequence>
<evidence type="ECO:0000313" key="3">
    <source>
        <dbReference type="EMBL" id="MFD1249592.1"/>
    </source>
</evidence>
<evidence type="ECO:0000313" key="4">
    <source>
        <dbReference type="Proteomes" id="UP001597229"/>
    </source>
</evidence>
<evidence type="ECO:0000256" key="2">
    <source>
        <dbReference type="SAM" id="SignalP"/>
    </source>
</evidence>
<dbReference type="Proteomes" id="UP001597229">
    <property type="component" value="Unassembled WGS sequence"/>
</dbReference>
<feature type="compositionally biased region" description="Polar residues" evidence="1">
    <location>
        <begin position="34"/>
        <end position="43"/>
    </location>
</feature>
<feature type="compositionally biased region" description="Polar residues" evidence="1">
    <location>
        <begin position="84"/>
        <end position="94"/>
    </location>
</feature>
<proteinExistence type="predicted"/>
<keyword evidence="2" id="KW-0732">Signal</keyword>
<name>A0ABW3W434_9ACTN</name>
<reference evidence="4" key="1">
    <citation type="journal article" date="2019" name="Int. J. Syst. Evol. Microbiol.">
        <title>The Global Catalogue of Microorganisms (GCM) 10K type strain sequencing project: providing services to taxonomists for standard genome sequencing and annotation.</title>
        <authorList>
            <consortium name="The Broad Institute Genomics Platform"/>
            <consortium name="The Broad Institute Genome Sequencing Center for Infectious Disease"/>
            <person name="Wu L."/>
            <person name="Ma J."/>
        </authorList>
    </citation>
    <scope>NUCLEOTIDE SEQUENCE [LARGE SCALE GENOMIC DNA]</scope>
    <source>
        <strain evidence="4">CCUG 52478</strain>
    </source>
</reference>
<evidence type="ECO:0000256" key="1">
    <source>
        <dbReference type="SAM" id="MobiDB-lite"/>
    </source>
</evidence>
<organism evidence="3 4">
    <name type="scientific">Nocardioides ginsengisoli</name>
    <dbReference type="NCBI Taxonomy" id="363868"/>
    <lineage>
        <taxon>Bacteria</taxon>
        <taxon>Bacillati</taxon>
        <taxon>Actinomycetota</taxon>
        <taxon>Actinomycetes</taxon>
        <taxon>Propionibacteriales</taxon>
        <taxon>Nocardioidaceae</taxon>
        <taxon>Nocardioides</taxon>
    </lineage>
</organism>
<dbReference type="EMBL" id="JBHTLX010000021">
    <property type="protein sequence ID" value="MFD1249592.1"/>
    <property type="molecule type" value="Genomic_DNA"/>
</dbReference>
<feature type="region of interest" description="Disordered" evidence="1">
    <location>
        <begin position="26"/>
        <end position="104"/>
    </location>
</feature>
<comment type="caution">
    <text evidence="3">The sequence shown here is derived from an EMBL/GenBank/DDBJ whole genome shotgun (WGS) entry which is preliminary data.</text>
</comment>
<dbReference type="RefSeq" id="WP_367919931.1">
    <property type="nucleotide sequence ID" value="NZ_BAABAC010000024.1"/>
</dbReference>
<gene>
    <name evidence="3" type="ORF">ACFQ3F_17465</name>
</gene>
<dbReference type="InterPro" id="IPR006311">
    <property type="entry name" value="TAT_signal"/>
</dbReference>
<protein>
    <recommendedName>
        <fullName evidence="5">Secreted protein</fullName>
    </recommendedName>
</protein>